<name>A0A381T2T4_9ZZZZ</name>
<dbReference type="InterPro" id="IPR019734">
    <property type="entry name" value="TPR_rpt"/>
</dbReference>
<evidence type="ECO:0000313" key="2">
    <source>
        <dbReference type="EMBL" id="SVA10515.1"/>
    </source>
</evidence>
<protein>
    <recommendedName>
        <fullName evidence="3">MalT-like TPR region domain-containing protein</fullName>
    </recommendedName>
</protein>
<dbReference type="SMART" id="SM00028">
    <property type="entry name" value="TPR"/>
    <property type="match status" value="3"/>
</dbReference>
<gene>
    <name evidence="2" type="ORF">METZ01_LOCUS63369</name>
</gene>
<dbReference type="InterPro" id="IPR011990">
    <property type="entry name" value="TPR-like_helical_dom_sf"/>
</dbReference>
<proteinExistence type="predicted"/>
<evidence type="ECO:0008006" key="3">
    <source>
        <dbReference type="Google" id="ProtNLM"/>
    </source>
</evidence>
<sequence length="303" mass="34836">MLSFDVGDGPEKRAALDSALALDPNFAMALEMYDSQDPRLRKEHQERAKKMVNKITEAERKMLKIRESYRNGDMDMALESAKWLVDNHGDSYESYLWLGIVQSDRNELDDAITSLKQAIERNEDCYECNQTLMGHHIAAGTQVMLPEDRRDVDLGMQYGDELIRIRNDHGAPFHLKANCYRQLGEFEKAKPLYEKSIEKRKGLSSEGTAYLVSGHNYMFGGDLETARERYESAIGLQEESPNGWFSLSWYLTISYIFDNDYVGAIDNISKVENQLDEKGFDDITLLQRKGQVSWQKMICYAHN</sequence>
<dbReference type="Pfam" id="PF13432">
    <property type="entry name" value="TPR_16"/>
    <property type="match status" value="1"/>
</dbReference>
<dbReference type="AlphaFoldDB" id="A0A381T2T4"/>
<keyword evidence="1" id="KW-0175">Coiled coil</keyword>
<dbReference type="Pfam" id="PF13181">
    <property type="entry name" value="TPR_8"/>
    <property type="match status" value="1"/>
</dbReference>
<organism evidence="2">
    <name type="scientific">marine metagenome</name>
    <dbReference type="NCBI Taxonomy" id="408172"/>
    <lineage>
        <taxon>unclassified sequences</taxon>
        <taxon>metagenomes</taxon>
        <taxon>ecological metagenomes</taxon>
    </lineage>
</organism>
<reference evidence="2" key="1">
    <citation type="submission" date="2018-05" db="EMBL/GenBank/DDBJ databases">
        <authorList>
            <person name="Lanie J.A."/>
            <person name="Ng W.-L."/>
            <person name="Kazmierczak K.M."/>
            <person name="Andrzejewski T.M."/>
            <person name="Davidsen T.M."/>
            <person name="Wayne K.J."/>
            <person name="Tettelin H."/>
            <person name="Glass J.I."/>
            <person name="Rusch D."/>
            <person name="Podicherti R."/>
            <person name="Tsui H.-C.T."/>
            <person name="Winkler M.E."/>
        </authorList>
    </citation>
    <scope>NUCLEOTIDE SEQUENCE</scope>
</reference>
<dbReference type="EMBL" id="UINC01003940">
    <property type="protein sequence ID" value="SVA10515.1"/>
    <property type="molecule type" value="Genomic_DNA"/>
</dbReference>
<evidence type="ECO:0000256" key="1">
    <source>
        <dbReference type="SAM" id="Coils"/>
    </source>
</evidence>
<feature type="non-terminal residue" evidence="2">
    <location>
        <position position="303"/>
    </location>
</feature>
<accession>A0A381T2T4</accession>
<dbReference type="SUPFAM" id="SSF48452">
    <property type="entry name" value="TPR-like"/>
    <property type="match status" value="1"/>
</dbReference>
<dbReference type="PROSITE" id="PS50005">
    <property type="entry name" value="TPR"/>
    <property type="match status" value="1"/>
</dbReference>
<dbReference type="Gene3D" id="1.25.40.10">
    <property type="entry name" value="Tetratricopeptide repeat domain"/>
    <property type="match status" value="1"/>
</dbReference>
<feature type="coiled-coil region" evidence="1">
    <location>
        <begin position="41"/>
        <end position="68"/>
    </location>
</feature>